<dbReference type="EMBL" id="CP018145">
    <property type="protein sequence ID" value="ASJ55063.1"/>
    <property type="molecule type" value="Genomic_DNA"/>
</dbReference>
<reference evidence="2 3" key="1">
    <citation type="submission" date="2016-11" db="EMBL/GenBank/DDBJ databases">
        <authorList>
            <person name="Jaros S."/>
            <person name="Januszkiewicz K."/>
            <person name="Wedrychowicz H."/>
        </authorList>
    </citation>
    <scope>NUCLEOTIDE SEQUENCE [LARGE SCALE GENOMIC DNA]</scope>
    <source>
        <strain evidence="2 3">NF2</strain>
    </source>
</reference>
<evidence type="ECO:0000313" key="2">
    <source>
        <dbReference type="EMBL" id="ASJ55063.1"/>
    </source>
</evidence>
<dbReference type="KEGG" id="bfm:BP422_16800"/>
<evidence type="ECO:0000256" key="1">
    <source>
        <dbReference type="SAM" id="Phobius"/>
    </source>
</evidence>
<name>A0A220MJ37_9BACL</name>
<feature type="transmembrane region" description="Helical" evidence="1">
    <location>
        <begin position="7"/>
        <end position="28"/>
    </location>
</feature>
<organism evidence="2 3">
    <name type="scientific">Brevibacillus formosus</name>
    <dbReference type="NCBI Taxonomy" id="54913"/>
    <lineage>
        <taxon>Bacteria</taxon>
        <taxon>Bacillati</taxon>
        <taxon>Bacillota</taxon>
        <taxon>Bacilli</taxon>
        <taxon>Bacillales</taxon>
        <taxon>Paenibacillaceae</taxon>
        <taxon>Brevibacillus</taxon>
    </lineage>
</organism>
<accession>A0A220MJ37</accession>
<proteinExistence type="predicted"/>
<dbReference type="Proteomes" id="UP000197781">
    <property type="component" value="Chromosome"/>
</dbReference>
<gene>
    <name evidence="2" type="ORF">BP422_16800</name>
</gene>
<protein>
    <submittedName>
        <fullName evidence="2">Uncharacterized protein</fullName>
    </submittedName>
</protein>
<dbReference type="AlphaFoldDB" id="A0A220MJ37"/>
<keyword evidence="1" id="KW-1133">Transmembrane helix</keyword>
<keyword evidence="1" id="KW-0812">Transmembrane</keyword>
<feature type="transmembrane region" description="Helical" evidence="1">
    <location>
        <begin position="104"/>
        <end position="130"/>
    </location>
</feature>
<keyword evidence="1" id="KW-0472">Membrane</keyword>
<feature type="transmembrane region" description="Helical" evidence="1">
    <location>
        <begin position="80"/>
        <end position="98"/>
    </location>
</feature>
<feature type="transmembrane region" description="Helical" evidence="1">
    <location>
        <begin position="40"/>
        <end position="60"/>
    </location>
</feature>
<evidence type="ECO:0000313" key="3">
    <source>
        <dbReference type="Proteomes" id="UP000197781"/>
    </source>
</evidence>
<sequence length="135" mass="14818">MIRSIFILVKLFGTLLLGLLLYASFYLLQDAVSYRLDGGMLLGGIVLFLFSTSLLLFMWVPNEKKRFKKLLDFLENSGMVLFFLFTTILMGAGTYLAIKDGSYGLAAGAAVLFLGSAVFFVVALCSTFGVRDNSP</sequence>
<dbReference type="RefSeq" id="WP_088908754.1">
    <property type="nucleotide sequence ID" value="NZ_CP018145.1"/>
</dbReference>